<evidence type="ECO:0000313" key="3">
    <source>
        <dbReference type="Proteomes" id="UP000030700"/>
    </source>
</evidence>
<keyword evidence="1" id="KW-0732">Signal</keyword>
<keyword evidence="3" id="KW-1185">Reference proteome</keyword>
<protein>
    <submittedName>
        <fullName evidence="2">Uncharacterized protein</fullName>
    </submittedName>
</protein>
<evidence type="ECO:0000256" key="1">
    <source>
        <dbReference type="SAM" id="SignalP"/>
    </source>
</evidence>
<dbReference type="Gene3D" id="3.40.190.10">
    <property type="entry name" value="Periplasmic binding protein-like II"/>
    <property type="match status" value="2"/>
</dbReference>
<reference evidence="2 3" key="1">
    <citation type="journal article" date="2015" name="PeerJ">
        <title>First genomic representation of candidate bacterial phylum KSB3 points to enhanced environmental sensing as a trigger of wastewater bulking.</title>
        <authorList>
            <person name="Sekiguchi Y."/>
            <person name="Ohashi A."/>
            <person name="Parks D.H."/>
            <person name="Yamauchi T."/>
            <person name="Tyson G.W."/>
            <person name="Hugenholtz P."/>
        </authorList>
    </citation>
    <scope>NUCLEOTIDE SEQUENCE [LARGE SCALE GENOMIC DNA]</scope>
</reference>
<organism evidence="2 3">
    <name type="scientific">Candidatus Moduliflexus flocculans</name>
    <dbReference type="NCBI Taxonomy" id="1499966"/>
    <lineage>
        <taxon>Bacteria</taxon>
        <taxon>Candidatus Moduliflexota</taxon>
        <taxon>Candidatus Moduliflexia</taxon>
        <taxon>Candidatus Moduliflexales</taxon>
        <taxon>Candidatus Moduliflexaceae</taxon>
    </lineage>
</organism>
<dbReference type="PANTHER" id="PTHR35936:SF25">
    <property type="entry name" value="ABC TRANSPORTER SUBSTRATE-BINDING PROTEIN"/>
    <property type="match status" value="1"/>
</dbReference>
<dbReference type="HOGENOM" id="CLU_094477_0_0_0"/>
<dbReference type="SUPFAM" id="SSF53850">
    <property type="entry name" value="Periplasmic binding protein-like II"/>
    <property type="match status" value="1"/>
</dbReference>
<dbReference type="AlphaFoldDB" id="A0A0S6VX08"/>
<feature type="chain" id="PRO_5006631515" evidence="1">
    <location>
        <begin position="20"/>
        <end position="242"/>
    </location>
</feature>
<dbReference type="STRING" id="1499966.U14_01627"/>
<gene>
    <name evidence="2" type="ORF">U14_01627</name>
</gene>
<proteinExistence type="predicted"/>
<name>A0A0S6VX08_9BACT</name>
<feature type="signal peptide" evidence="1">
    <location>
        <begin position="1"/>
        <end position="19"/>
    </location>
</feature>
<dbReference type="PANTHER" id="PTHR35936">
    <property type="entry name" value="MEMBRANE-BOUND LYTIC MUREIN TRANSGLYCOSYLASE F"/>
    <property type="match status" value="1"/>
</dbReference>
<sequence length="242" mass="27511">MLCYLWVAVLLALTTSVSAAETVLVVTDEWATFSNKDGSGYYFDIIHAVYPSPQFDVKIEFLPYARSLMLAMEGKADIVLGIYDSDVPNTQRSTYPIEIDSVDALTTPDIAQHWKGLESLSGKRVMARTDYGFDEMLPADAIYSEYHSLPSIVKMLVAGKIDAVLDYEADIEPIREETGLTDKFVYVRDVINKYVYIGFSKSRPELQQHFDQEYKKLYQSGKIREFILKNLGDDARLPKLEF</sequence>
<accession>A0A0S6VX08</accession>
<dbReference type="Proteomes" id="UP000030700">
    <property type="component" value="Unassembled WGS sequence"/>
</dbReference>
<dbReference type="EMBL" id="DF820456">
    <property type="protein sequence ID" value="GAK50396.1"/>
    <property type="molecule type" value="Genomic_DNA"/>
</dbReference>
<evidence type="ECO:0000313" key="2">
    <source>
        <dbReference type="EMBL" id="GAK50396.1"/>
    </source>
</evidence>